<name>A0A3P6SWA9_CYLGO</name>
<accession>A0A3P6SWA9</accession>
<dbReference type="OrthoDB" id="5860050at2759"/>
<dbReference type="Proteomes" id="UP000271889">
    <property type="component" value="Unassembled WGS sequence"/>
</dbReference>
<proteinExistence type="predicted"/>
<dbReference type="SUPFAM" id="SSF56300">
    <property type="entry name" value="Metallo-dependent phosphatases"/>
    <property type="match status" value="1"/>
</dbReference>
<protein>
    <submittedName>
        <fullName evidence="1">Uncharacterized protein</fullName>
    </submittedName>
</protein>
<evidence type="ECO:0000313" key="2">
    <source>
        <dbReference type="Proteomes" id="UP000271889"/>
    </source>
</evidence>
<gene>
    <name evidence="1" type="ORF">CGOC_LOCUS4145</name>
</gene>
<reference evidence="1 2" key="1">
    <citation type="submission" date="2018-11" db="EMBL/GenBank/DDBJ databases">
        <authorList>
            <consortium name="Pathogen Informatics"/>
        </authorList>
    </citation>
    <scope>NUCLEOTIDE SEQUENCE [LARGE SCALE GENOMIC DNA]</scope>
</reference>
<dbReference type="InterPro" id="IPR029052">
    <property type="entry name" value="Metallo-depent_PP-like"/>
</dbReference>
<organism evidence="1 2">
    <name type="scientific">Cylicostephanus goldi</name>
    <name type="common">Nematode worm</name>
    <dbReference type="NCBI Taxonomy" id="71465"/>
    <lineage>
        <taxon>Eukaryota</taxon>
        <taxon>Metazoa</taxon>
        <taxon>Ecdysozoa</taxon>
        <taxon>Nematoda</taxon>
        <taxon>Chromadorea</taxon>
        <taxon>Rhabditida</taxon>
        <taxon>Rhabditina</taxon>
        <taxon>Rhabditomorpha</taxon>
        <taxon>Strongyloidea</taxon>
        <taxon>Strongylidae</taxon>
        <taxon>Cylicostephanus</taxon>
    </lineage>
</organism>
<dbReference type="AlphaFoldDB" id="A0A3P6SWA9"/>
<keyword evidence="2" id="KW-1185">Reference proteome</keyword>
<dbReference type="Gene3D" id="3.60.21.10">
    <property type="match status" value="1"/>
</dbReference>
<evidence type="ECO:0000313" key="1">
    <source>
        <dbReference type="EMBL" id="VDK57908.1"/>
    </source>
</evidence>
<sequence length="100" mass="11004">MAGYIIRIKAPLHGYATWANGRLITLFSAPAYRGSSEDTANLGACIDAPDSGRLVIKQLKVSETVRKKREDDAYTRQIALNDITDYGLHGVSLSQPPIYH</sequence>
<dbReference type="EMBL" id="UYRV01011098">
    <property type="protein sequence ID" value="VDK57908.1"/>
    <property type="molecule type" value="Genomic_DNA"/>
</dbReference>